<reference evidence="2 3" key="1">
    <citation type="submission" date="2024-02" db="EMBL/GenBank/DDBJ databases">
        <title>Discinaceae phylogenomics.</title>
        <authorList>
            <person name="Dirks A.C."/>
            <person name="James T.Y."/>
        </authorList>
    </citation>
    <scope>NUCLEOTIDE SEQUENCE [LARGE SCALE GENOMIC DNA]</scope>
    <source>
        <strain evidence="2 3">ACD0624</strain>
    </source>
</reference>
<dbReference type="Proteomes" id="UP001447188">
    <property type="component" value="Unassembled WGS sequence"/>
</dbReference>
<organism evidence="2 3">
    <name type="scientific">Discina gigas</name>
    <dbReference type="NCBI Taxonomy" id="1032678"/>
    <lineage>
        <taxon>Eukaryota</taxon>
        <taxon>Fungi</taxon>
        <taxon>Dikarya</taxon>
        <taxon>Ascomycota</taxon>
        <taxon>Pezizomycotina</taxon>
        <taxon>Pezizomycetes</taxon>
        <taxon>Pezizales</taxon>
        <taxon>Discinaceae</taxon>
        <taxon>Discina</taxon>
    </lineage>
</organism>
<dbReference type="EMBL" id="JBBBZM010000068">
    <property type="protein sequence ID" value="KAL0635490.1"/>
    <property type="molecule type" value="Genomic_DNA"/>
</dbReference>
<comment type="caution">
    <text evidence="2">The sequence shown here is derived from an EMBL/GenBank/DDBJ whole genome shotgun (WGS) entry which is preliminary data.</text>
</comment>
<evidence type="ECO:0000313" key="2">
    <source>
        <dbReference type="EMBL" id="KAL0635490.1"/>
    </source>
</evidence>
<evidence type="ECO:0000256" key="1">
    <source>
        <dbReference type="SAM" id="MobiDB-lite"/>
    </source>
</evidence>
<accession>A0ABR3GHW6</accession>
<evidence type="ECO:0000313" key="3">
    <source>
        <dbReference type="Proteomes" id="UP001447188"/>
    </source>
</evidence>
<sequence length="440" mass="46135">MGEPKQSAAKQSAAKQSAAKQSAVKQSAVKQSAAPSSTTTPTPATAASPPASTAPPSTAVPPTAKSDGEKESSVPEIPYFKLHAAHLSALRGHIKYLDLLNRKKGCEGKLDKMIAEYAKIVKDAKTAAATAGIVREDSQPPEKRKSRPSVSFADEVETHESPVYKKTKSKPASTANLKRRRGNAGKRKPTAEAQATLRSLLGKRNRSSTETSEEDEEMPQKPFKRPRIRIFQEGDPLGKYVGDPDTDDEDSDSDSFKSATSKSEPTPAGGNTTEAASPSAATPPSNTKAKATFSPSMRTASTTSGATSPKAIPIVPGPTPRASQTKHTANDNPAASKSPKKQKQASASASSSFSSADRLFAIRLPLPGKHAVNDEAGSEKSAKKQKQKSTPAASASDNKTNASSSTPMAPPIITQSPAKRSGGANSSQPNTKRNKKDSEN</sequence>
<feature type="region of interest" description="Disordered" evidence="1">
    <location>
        <begin position="132"/>
        <end position="356"/>
    </location>
</feature>
<protein>
    <submittedName>
        <fullName evidence="2">Uncharacterized protein</fullName>
    </submittedName>
</protein>
<feature type="compositionally biased region" description="Polar residues" evidence="1">
    <location>
        <begin position="397"/>
        <end position="431"/>
    </location>
</feature>
<feature type="compositionally biased region" description="Low complexity" evidence="1">
    <location>
        <begin position="1"/>
        <end position="64"/>
    </location>
</feature>
<feature type="compositionally biased region" description="Basic and acidic residues" evidence="1">
    <location>
        <begin position="371"/>
        <end position="382"/>
    </location>
</feature>
<feature type="compositionally biased region" description="Low complexity" evidence="1">
    <location>
        <begin position="344"/>
        <end position="356"/>
    </location>
</feature>
<feature type="compositionally biased region" description="Polar residues" evidence="1">
    <location>
        <begin position="286"/>
        <end position="307"/>
    </location>
</feature>
<feature type="compositionally biased region" description="Acidic residues" evidence="1">
    <location>
        <begin position="244"/>
        <end position="253"/>
    </location>
</feature>
<feature type="compositionally biased region" description="Basic and acidic residues" evidence="1">
    <location>
        <begin position="134"/>
        <end position="143"/>
    </location>
</feature>
<gene>
    <name evidence="2" type="ORF">Q9L58_005538</name>
</gene>
<feature type="region of interest" description="Disordered" evidence="1">
    <location>
        <begin position="370"/>
        <end position="440"/>
    </location>
</feature>
<feature type="compositionally biased region" description="Low complexity" evidence="1">
    <location>
        <begin position="272"/>
        <end position="285"/>
    </location>
</feature>
<keyword evidence="3" id="KW-1185">Reference proteome</keyword>
<proteinExistence type="predicted"/>
<feature type="compositionally biased region" description="Polar residues" evidence="1">
    <location>
        <begin position="321"/>
        <end position="331"/>
    </location>
</feature>
<feature type="compositionally biased region" description="Basic residues" evidence="1">
    <location>
        <begin position="177"/>
        <end position="188"/>
    </location>
</feature>
<name>A0ABR3GHW6_9PEZI</name>
<feature type="region of interest" description="Disordered" evidence="1">
    <location>
        <begin position="1"/>
        <end position="73"/>
    </location>
</feature>